<protein>
    <submittedName>
        <fullName evidence="2">Uncharacterized protein</fullName>
    </submittedName>
</protein>
<evidence type="ECO:0000256" key="1">
    <source>
        <dbReference type="SAM" id="MobiDB-lite"/>
    </source>
</evidence>
<accession>A0ABP0SD74</accession>
<name>A0ABP0SD74_9DINO</name>
<dbReference type="EMBL" id="CAXAMM010043494">
    <property type="protein sequence ID" value="CAK9110289.1"/>
    <property type="molecule type" value="Genomic_DNA"/>
</dbReference>
<feature type="region of interest" description="Disordered" evidence="1">
    <location>
        <begin position="57"/>
        <end position="117"/>
    </location>
</feature>
<evidence type="ECO:0000313" key="3">
    <source>
        <dbReference type="Proteomes" id="UP001642464"/>
    </source>
</evidence>
<reference evidence="2 3" key="1">
    <citation type="submission" date="2024-02" db="EMBL/GenBank/DDBJ databases">
        <authorList>
            <person name="Chen Y."/>
            <person name="Shah S."/>
            <person name="Dougan E. K."/>
            <person name="Thang M."/>
            <person name="Chan C."/>
        </authorList>
    </citation>
    <scope>NUCLEOTIDE SEQUENCE [LARGE SCALE GENOMIC DNA]</scope>
</reference>
<gene>
    <name evidence="2" type="ORF">SCF082_LOCUS51230</name>
</gene>
<dbReference type="Proteomes" id="UP001642464">
    <property type="component" value="Unassembled WGS sequence"/>
</dbReference>
<proteinExistence type="predicted"/>
<evidence type="ECO:0000313" key="2">
    <source>
        <dbReference type="EMBL" id="CAK9110289.1"/>
    </source>
</evidence>
<organism evidence="2 3">
    <name type="scientific">Durusdinium trenchii</name>
    <dbReference type="NCBI Taxonomy" id="1381693"/>
    <lineage>
        <taxon>Eukaryota</taxon>
        <taxon>Sar</taxon>
        <taxon>Alveolata</taxon>
        <taxon>Dinophyceae</taxon>
        <taxon>Suessiales</taxon>
        <taxon>Symbiodiniaceae</taxon>
        <taxon>Durusdinium</taxon>
    </lineage>
</organism>
<keyword evidence="3" id="KW-1185">Reference proteome</keyword>
<comment type="caution">
    <text evidence="2">The sequence shown here is derived from an EMBL/GenBank/DDBJ whole genome shotgun (WGS) entry which is preliminary data.</text>
</comment>
<sequence>MAATEQMKDWLKQFLPSLKVTAEPHIGDGATAWRTDLKIEGLVSSFPGPCDAAVAGALPRESSTEDAAPSLEPDDTTAVERSARTEDGARPQNTFSRDAVIAGALPRGAATEDATRS</sequence>